<dbReference type="PRINTS" id="PR00032">
    <property type="entry name" value="HTHARAC"/>
</dbReference>
<dbReference type="SUPFAM" id="SSF46689">
    <property type="entry name" value="Homeodomain-like"/>
    <property type="match status" value="2"/>
</dbReference>
<comment type="caution">
    <text evidence="5">The sequence shown here is derived from an EMBL/GenBank/DDBJ whole genome shotgun (WGS) entry which is preliminary data.</text>
</comment>
<dbReference type="InterPro" id="IPR053142">
    <property type="entry name" value="PchR_regulatory_protein"/>
</dbReference>
<dbReference type="Pfam" id="PF12833">
    <property type="entry name" value="HTH_18"/>
    <property type="match status" value="1"/>
</dbReference>
<keyword evidence="2" id="KW-0238">DNA-binding</keyword>
<dbReference type="RefSeq" id="WP_272780252.1">
    <property type="nucleotide sequence ID" value="NZ_JAQQLI010000072.1"/>
</dbReference>
<gene>
    <name evidence="5" type="ORF">PQJ73_27415</name>
</gene>
<dbReference type="Proteomes" id="UP001165652">
    <property type="component" value="Unassembled WGS sequence"/>
</dbReference>
<dbReference type="InterPro" id="IPR009057">
    <property type="entry name" value="Homeodomain-like_sf"/>
</dbReference>
<evidence type="ECO:0000259" key="4">
    <source>
        <dbReference type="PROSITE" id="PS01124"/>
    </source>
</evidence>
<name>A0ABT5JIS4_RHOTP</name>
<dbReference type="SMART" id="SM00342">
    <property type="entry name" value="HTH_ARAC"/>
    <property type="match status" value="1"/>
</dbReference>
<keyword evidence="3" id="KW-0804">Transcription</keyword>
<evidence type="ECO:0000256" key="2">
    <source>
        <dbReference type="ARBA" id="ARBA00023125"/>
    </source>
</evidence>
<sequence length="308" mass="33439">MRVDRAVLDRCLPQQGGWRDNTLALATGRIGFRTGRIGHGIVATASEMHSRAGYRSRIEHDADVAILTFGLAGTTRFGFGAAPTHDVQPGDVWLFRARTAEVERWTPGQPRAAMVAIKFDAARLGDTLDDTPHDVRAGTARAGTGAVRLGRIAGDPALHAVLANPLRSGLDRLMAESASLALLAEWLAAPAGATAPSRLAPEERRGLARVVDLLMADLCHPPSLDRLAVEAGMSHPRLNRCFRKAYGTTVFDWLRERRLDQASRLLRADDRSVTEIAYACGFSSPSHFAAAFRQRHGVSPVAFRRRPG</sequence>
<dbReference type="PROSITE" id="PS00041">
    <property type="entry name" value="HTH_ARAC_FAMILY_1"/>
    <property type="match status" value="1"/>
</dbReference>
<dbReference type="InterPro" id="IPR018060">
    <property type="entry name" value="HTH_AraC"/>
</dbReference>
<evidence type="ECO:0000256" key="3">
    <source>
        <dbReference type="ARBA" id="ARBA00023163"/>
    </source>
</evidence>
<evidence type="ECO:0000313" key="6">
    <source>
        <dbReference type="Proteomes" id="UP001165652"/>
    </source>
</evidence>
<dbReference type="PANTHER" id="PTHR47893:SF1">
    <property type="entry name" value="REGULATORY PROTEIN PCHR"/>
    <property type="match status" value="1"/>
</dbReference>
<dbReference type="InterPro" id="IPR020449">
    <property type="entry name" value="Tscrpt_reg_AraC-type_HTH"/>
</dbReference>
<evidence type="ECO:0000256" key="1">
    <source>
        <dbReference type="ARBA" id="ARBA00023015"/>
    </source>
</evidence>
<reference evidence="5" key="1">
    <citation type="journal article" date="2023" name="Microbiol Resour">
        <title>Genome Sequences of Rhodoplanes serenus and Two Thermotolerant Strains, Rhodoplanes tepidamans and 'Rhodoplanes cryptolactis,' Further Refine the Genus.</title>
        <authorList>
            <person name="Rayyan A.A."/>
            <person name="Kyndt J.A."/>
        </authorList>
    </citation>
    <scope>NUCLEOTIDE SEQUENCE</scope>
    <source>
        <strain evidence="5">DSM 9987</strain>
    </source>
</reference>
<dbReference type="InterPro" id="IPR018062">
    <property type="entry name" value="HTH_AraC-typ_CS"/>
</dbReference>
<dbReference type="PROSITE" id="PS01124">
    <property type="entry name" value="HTH_ARAC_FAMILY_2"/>
    <property type="match status" value="1"/>
</dbReference>
<dbReference type="EMBL" id="JAQQLI010000072">
    <property type="protein sequence ID" value="MDC7789427.1"/>
    <property type="molecule type" value="Genomic_DNA"/>
</dbReference>
<dbReference type="PANTHER" id="PTHR47893">
    <property type="entry name" value="REGULATORY PROTEIN PCHR"/>
    <property type="match status" value="1"/>
</dbReference>
<dbReference type="Gene3D" id="1.10.10.60">
    <property type="entry name" value="Homeodomain-like"/>
    <property type="match status" value="2"/>
</dbReference>
<keyword evidence="6" id="KW-1185">Reference proteome</keyword>
<accession>A0ABT5JIS4</accession>
<keyword evidence="1" id="KW-0805">Transcription regulation</keyword>
<reference evidence="5" key="2">
    <citation type="submission" date="2023-02" db="EMBL/GenBank/DDBJ databases">
        <authorList>
            <person name="Rayyan A."/>
            <person name="Meyer T."/>
            <person name="Kyndt J.A."/>
        </authorList>
    </citation>
    <scope>NUCLEOTIDE SEQUENCE</scope>
    <source>
        <strain evidence="5">DSM 9987</strain>
    </source>
</reference>
<feature type="domain" description="HTH araC/xylS-type" evidence="4">
    <location>
        <begin position="208"/>
        <end position="306"/>
    </location>
</feature>
<evidence type="ECO:0000313" key="5">
    <source>
        <dbReference type="EMBL" id="MDC7789427.1"/>
    </source>
</evidence>
<organism evidence="5 6">
    <name type="scientific">Rhodoplanes tepidamans</name>
    <name type="common">Rhodoplanes cryptolactis</name>
    <dbReference type="NCBI Taxonomy" id="200616"/>
    <lineage>
        <taxon>Bacteria</taxon>
        <taxon>Pseudomonadati</taxon>
        <taxon>Pseudomonadota</taxon>
        <taxon>Alphaproteobacteria</taxon>
        <taxon>Hyphomicrobiales</taxon>
        <taxon>Nitrobacteraceae</taxon>
        <taxon>Rhodoplanes</taxon>
    </lineage>
</organism>
<protein>
    <submittedName>
        <fullName evidence="5">AraC family transcriptional regulator</fullName>
    </submittedName>
</protein>
<proteinExistence type="predicted"/>